<dbReference type="PANTHER" id="PTHR38459">
    <property type="entry name" value="PROPHAGE BACTOPRENOL-LINKED GLUCOSE TRANSLOCASE HOMOLOG"/>
    <property type="match status" value="1"/>
</dbReference>
<dbReference type="EMBL" id="BMGP01000001">
    <property type="protein sequence ID" value="GGF14079.1"/>
    <property type="molecule type" value="Genomic_DNA"/>
</dbReference>
<comment type="similarity">
    <text evidence="2">Belongs to the GtrA family.</text>
</comment>
<evidence type="ECO:0000256" key="5">
    <source>
        <dbReference type="ARBA" id="ARBA00023136"/>
    </source>
</evidence>
<evidence type="ECO:0000259" key="7">
    <source>
        <dbReference type="Pfam" id="PF04138"/>
    </source>
</evidence>
<dbReference type="InterPro" id="IPR007267">
    <property type="entry name" value="GtrA_DPMS_TM"/>
</dbReference>
<feature type="domain" description="GtrA/DPMS transmembrane" evidence="7">
    <location>
        <begin position="50"/>
        <end position="165"/>
    </location>
</feature>
<feature type="transmembrane region" description="Helical" evidence="6">
    <location>
        <begin position="75"/>
        <end position="97"/>
    </location>
</feature>
<dbReference type="PANTHER" id="PTHR38459:SF1">
    <property type="entry name" value="PROPHAGE BACTOPRENOL-LINKED GLUCOSE TRANSLOCASE HOMOLOG"/>
    <property type="match status" value="1"/>
</dbReference>
<dbReference type="GO" id="GO:0005886">
    <property type="term" value="C:plasma membrane"/>
    <property type="evidence" value="ECO:0007669"/>
    <property type="project" value="TreeGrafter"/>
</dbReference>
<evidence type="ECO:0000313" key="9">
    <source>
        <dbReference type="Proteomes" id="UP000598775"/>
    </source>
</evidence>
<keyword evidence="5 6" id="KW-0472">Membrane</keyword>
<evidence type="ECO:0000256" key="3">
    <source>
        <dbReference type="ARBA" id="ARBA00022692"/>
    </source>
</evidence>
<evidence type="ECO:0000256" key="6">
    <source>
        <dbReference type="SAM" id="Phobius"/>
    </source>
</evidence>
<name>A0A917B181_9MICO</name>
<evidence type="ECO:0000256" key="4">
    <source>
        <dbReference type="ARBA" id="ARBA00022989"/>
    </source>
</evidence>
<comment type="subcellular location">
    <subcellularLocation>
        <location evidence="1">Membrane</location>
        <topology evidence="1">Multi-pass membrane protein</topology>
    </subcellularLocation>
</comment>
<feature type="transmembrane region" description="Helical" evidence="6">
    <location>
        <begin position="118"/>
        <end position="134"/>
    </location>
</feature>
<evidence type="ECO:0000256" key="2">
    <source>
        <dbReference type="ARBA" id="ARBA00009399"/>
    </source>
</evidence>
<gene>
    <name evidence="8" type="ORF">GCM10011399_04920</name>
</gene>
<organism evidence="8 9">
    <name type="scientific">Subtercola lobariae</name>
    <dbReference type="NCBI Taxonomy" id="1588641"/>
    <lineage>
        <taxon>Bacteria</taxon>
        <taxon>Bacillati</taxon>
        <taxon>Actinomycetota</taxon>
        <taxon>Actinomycetes</taxon>
        <taxon>Micrococcales</taxon>
        <taxon>Microbacteriaceae</taxon>
        <taxon>Subtercola</taxon>
    </lineage>
</organism>
<feature type="transmembrane region" description="Helical" evidence="6">
    <location>
        <begin position="48"/>
        <end position="69"/>
    </location>
</feature>
<reference evidence="8 9" key="1">
    <citation type="journal article" date="2014" name="Int. J. Syst. Evol. Microbiol.">
        <title>Complete genome sequence of Corynebacterium casei LMG S-19264T (=DSM 44701T), isolated from a smear-ripened cheese.</title>
        <authorList>
            <consortium name="US DOE Joint Genome Institute (JGI-PGF)"/>
            <person name="Walter F."/>
            <person name="Albersmeier A."/>
            <person name="Kalinowski J."/>
            <person name="Ruckert C."/>
        </authorList>
    </citation>
    <scope>NUCLEOTIDE SEQUENCE [LARGE SCALE GENOMIC DNA]</scope>
    <source>
        <strain evidence="8 9">CGMCC 1.12976</strain>
    </source>
</reference>
<accession>A0A917B181</accession>
<sequence length="185" mass="20466">MRNDDDAKLLGDTVSDPIAGAESAIPEPPAGMQGTPGFMLRVVKDYRVAFLIVGTANTVIGFLWFALFQATIGQVWGYMATLLFAHVASVLCAFILYRRFVFRVRGHVWRDLARFESVYLVALGINAILLPLLVEFGHLIPIVAQALIVFVTTLVSFFGHRNFSFRRKSAASEAEKTDKPQVSDS</sequence>
<comment type="caution">
    <text evidence="8">The sequence shown here is derived from an EMBL/GenBank/DDBJ whole genome shotgun (WGS) entry which is preliminary data.</text>
</comment>
<dbReference type="AlphaFoldDB" id="A0A917B181"/>
<evidence type="ECO:0000256" key="1">
    <source>
        <dbReference type="ARBA" id="ARBA00004141"/>
    </source>
</evidence>
<keyword evidence="4 6" id="KW-1133">Transmembrane helix</keyword>
<dbReference type="InterPro" id="IPR051401">
    <property type="entry name" value="GtrA_CellWall_Glycosyl"/>
</dbReference>
<dbReference type="Proteomes" id="UP000598775">
    <property type="component" value="Unassembled WGS sequence"/>
</dbReference>
<evidence type="ECO:0000313" key="8">
    <source>
        <dbReference type="EMBL" id="GGF14079.1"/>
    </source>
</evidence>
<keyword evidence="3 6" id="KW-0812">Transmembrane</keyword>
<feature type="transmembrane region" description="Helical" evidence="6">
    <location>
        <begin position="140"/>
        <end position="159"/>
    </location>
</feature>
<protein>
    <recommendedName>
        <fullName evidence="7">GtrA/DPMS transmembrane domain-containing protein</fullName>
    </recommendedName>
</protein>
<keyword evidence="9" id="KW-1185">Reference proteome</keyword>
<dbReference type="GO" id="GO:0000271">
    <property type="term" value="P:polysaccharide biosynthetic process"/>
    <property type="evidence" value="ECO:0007669"/>
    <property type="project" value="InterPro"/>
</dbReference>
<dbReference type="Pfam" id="PF04138">
    <property type="entry name" value="GtrA_DPMS_TM"/>
    <property type="match status" value="1"/>
</dbReference>
<proteinExistence type="inferred from homology"/>